<evidence type="ECO:0000256" key="1">
    <source>
        <dbReference type="SAM" id="SignalP"/>
    </source>
</evidence>
<dbReference type="Proteomes" id="UP000283895">
    <property type="component" value="Unassembled WGS sequence"/>
</dbReference>
<dbReference type="STRING" id="356882.A0A423WTH3"/>
<dbReference type="InterPro" id="IPR055560">
    <property type="entry name" value="DUF7136"/>
</dbReference>
<sequence>MITPHPILVAYFLAHAGMLAAQTTYPTTVELDLVFPRDNTYAPGELMPLVFAIQNAQAASALGLTIDWQIGEIGNSDDSFFSGFWDLTSTNYSSDPYYIYTYTPLLNVTEGDYKVLWYVYATNCSNDGSTDPSFWSGNKYVTFTLKNGAQQPDLVAATGPDTCATMSNQTFDVVGTIPYRDNHGEAGRNSCAVLAEPSPTADPCALALGTAQASSISAGITASACAGSHPDLTTGCPQPSQTSSASLALRMEFGAVVFGLLGLVYASIPDFVL</sequence>
<dbReference type="OrthoDB" id="4490227at2759"/>
<dbReference type="AlphaFoldDB" id="A0A423WTH3"/>
<keyword evidence="1" id="KW-0732">Signal</keyword>
<reference evidence="3 4" key="1">
    <citation type="submission" date="2015-09" db="EMBL/GenBank/DDBJ databases">
        <title>Host preference determinants of Valsa canker pathogens revealed by comparative genomics.</title>
        <authorList>
            <person name="Yin Z."/>
            <person name="Huang L."/>
        </authorList>
    </citation>
    <scope>NUCLEOTIDE SEQUENCE [LARGE SCALE GENOMIC DNA]</scope>
    <source>
        <strain evidence="3 4">03-1</strain>
    </source>
</reference>
<proteinExistence type="predicted"/>
<keyword evidence="4" id="KW-1185">Reference proteome</keyword>
<name>A0A423WTH3_9PEZI</name>
<evidence type="ECO:0000313" key="3">
    <source>
        <dbReference type="EMBL" id="ROW06502.1"/>
    </source>
</evidence>
<feature type="chain" id="PRO_5019191687" description="DUF7136 domain-containing protein" evidence="1">
    <location>
        <begin position="22"/>
        <end position="273"/>
    </location>
</feature>
<dbReference type="Pfam" id="PF23584">
    <property type="entry name" value="DUF7136"/>
    <property type="match status" value="1"/>
</dbReference>
<accession>A0A423WTH3</accession>
<feature type="signal peptide" evidence="1">
    <location>
        <begin position="1"/>
        <end position="21"/>
    </location>
</feature>
<comment type="caution">
    <text evidence="3">The sequence shown here is derived from an EMBL/GenBank/DDBJ whole genome shotgun (WGS) entry which is preliminary data.</text>
</comment>
<organism evidence="3 4">
    <name type="scientific">Cytospora schulzeri</name>
    <dbReference type="NCBI Taxonomy" id="448051"/>
    <lineage>
        <taxon>Eukaryota</taxon>
        <taxon>Fungi</taxon>
        <taxon>Dikarya</taxon>
        <taxon>Ascomycota</taxon>
        <taxon>Pezizomycotina</taxon>
        <taxon>Sordariomycetes</taxon>
        <taxon>Sordariomycetidae</taxon>
        <taxon>Diaporthales</taxon>
        <taxon>Cytosporaceae</taxon>
        <taxon>Cytospora</taxon>
    </lineage>
</organism>
<protein>
    <recommendedName>
        <fullName evidence="2">DUF7136 domain-containing protein</fullName>
    </recommendedName>
</protein>
<dbReference type="EMBL" id="LKEA01000010">
    <property type="protein sequence ID" value="ROW06502.1"/>
    <property type="molecule type" value="Genomic_DNA"/>
</dbReference>
<evidence type="ECO:0000259" key="2">
    <source>
        <dbReference type="Pfam" id="PF23584"/>
    </source>
</evidence>
<evidence type="ECO:0000313" key="4">
    <source>
        <dbReference type="Proteomes" id="UP000283895"/>
    </source>
</evidence>
<feature type="domain" description="DUF7136" evidence="2">
    <location>
        <begin position="25"/>
        <end position="233"/>
    </location>
</feature>
<gene>
    <name evidence="3" type="ORF">VMCG_04276</name>
</gene>